<evidence type="ECO:0000256" key="1">
    <source>
        <dbReference type="ARBA" id="ARBA00012513"/>
    </source>
</evidence>
<evidence type="ECO:0000313" key="11">
    <source>
        <dbReference type="EMBL" id="GAU87894.1"/>
    </source>
</evidence>
<dbReference type="InterPro" id="IPR000719">
    <property type="entry name" value="Prot_kinase_dom"/>
</dbReference>
<dbReference type="PANTHER" id="PTHR22967:SF57">
    <property type="entry name" value="AUXILIN, ISOFORM A-RELATED"/>
    <property type="match status" value="1"/>
</dbReference>
<dbReference type="PANTHER" id="PTHR22967">
    <property type="entry name" value="SERINE/THREONINE PROTEIN KINASE"/>
    <property type="match status" value="1"/>
</dbReference>
<feature type="compositionally biased region" description="Basic and acidic residues" evidence="9">
    <location>
        <begin position="559"/>
        <end position="573"/>
    </location>
</feature>
<dbReference type="SMART" id="SM00220">
    <property type="entry name" value="S_TKc"/>
    <property type="match status" value="1"/>
</dbReference>
<dbReference type="EMBL" id="BDGG01000001">
    <property type="protein sequence ID" value="GAU87894.1"/>
    <property type="molecule type" value="Genomic_DNA"/>
</dbReference>
<dbReference type="STRING" id="947166.A0A1D1UDM3"/>
<organism evidence="11 12">
    <name type="scientific">Ramazzottius varieornatus</name>
    <name type="common">Water bear</name>
    <name type="synonym">Tardigrade</name>
    <dbReference type="NCBI Taxonomy" id="947166"/>
    <lineage>
        <taxon>Eukaryota</taxon>
        <taxon>Metazoa</taxon>
        <taxon>Ecdysozoa</taxon>
        <taxon>Tardigrada</taxon>
        <taxon>Eutardigrada</taxon>
        <taxon>Parachela</taxon>
        <taxon>Hypsibioidea</taxon>
        <taxon>Ramazzottiidae</taxon>
        <taxon>Ramazzottius</taxon>
    </lineage>
</organism>
<reference evidence="11 12" key="1">
    <citation type="journal article" date="2016" name="Nat. Commun.">
        <title>Extremotolerant tardigrade genome and improved radiotolerance of human cultured cells by tardigrade-unique protein.</title>
        <authorList>
            <person name="Hashimoto T."/>
            <person name="Horikawa D.D."/>
            <person name="Saito Y."/>
            <person name="Kuwahara H."/>
            <person name="Kozuka-Hata H."/>
            <person name="Shin-I T."/>
            <person name="Minakuchi Y."/>
            <person name="Ohishi K."/>
            <person name="Motoyama A."/>
            <person name="Aizu T."/>
            <person name="Enomoto A."/>
            <person name="Kondo K."/>
            <person name="Tanaka S."/>
            <person name="Hara Y."/>
            <person name="Koshikawa S."/>
            <person name="Sagara H."/>
            <person name="Miura T."/>
            <person name="Yokobori S."/>
            <person name="Miyagawa K."/>
            <person name="Suzuki Y."/>
            <person name="Kubo T."/>
            <person name="Oyama M."/>
            <person name="Kohara Y."/>
            <person name="Fujiyama A."/>
            <person name="Arakawa K."/>
            <person name="Katayama T."/>
            <person name="Toyoda A."/>
            <person name="Kunieda T."/>
        </authorList>
    </citation>
    <scope>NUCLEOTIDE SEQUENCE [LARGE SCALE GENOMIC DNA]</scope>
    <source>
        <strain evidence="11 12">YOKOZUNA-1</strain>
    </source>
</reference>
<dbReference type="Gene3D" id="1.10.510.10">
    <property type="entry name" value="Transferase(Phosphotransferase) domain 1"/>
    <property type="match status" value="1"/>
</dbReference>
<feature type="domain" description="Protein kinase" evidence="10">
    <location>
        <begin position="18"/>
        <end position="288"/>
    </location>
</feature>
<dbReference type="AlphaFoldDB" id="A0A1D1UDM3"/>
<evidence type="ECO:0000256" key="8">
    <source>
        <dbReference type="ARBA" id="ARBA00048679"/>
    </source>
</evidence>
<dbReference type="OrthoDB" id="2018507at2759"/>
<dbReference type="GO" id="GO:2000369">
    <property type="term" value="P:regulation of clathrin-dependent endocytosis"/>
    <property type="evidence" value="ECO:0007669"/>
    <property type="project" value="TreeGrafter"/>
</dbReference>
<dbReference type="GO" id="GO:0035612">
    <property type="term" value="F:AP-2 adaptor complex binding"/>
    <property type="evidence" value="ECO:0007669"/>
    <property type="project" value="TreeGrafter"/>
</dbReference>
<feature type="region of interest" description="Disordered" evidence="9">
    <location>
        <begin position="329"/>
        <end position="374"/>
    </location>
</feature>
<dbReference type="GO" id="GO:0004674">
    <property type="term" value="F:protein serine/threonine kinase activity"/>
    <property type="evidence" value="ECO:0007669"/>
    <property type="project" value="UniProtKB-KW"/>
</dbReference>
<gene>
    <name evidence="11" type="primary">RvY_00682-1</name>
    <name evidence="11" type="synonym">RvY_00682.1</name>
    <name evidence="11" type="ORF">RvY_00682</name>
</gene>
<name>A0A1D1UDM3_RAMVA</name>
<dbReference type="GO" id="GO:0005524">
    <property type="term" value="F:ATP binding"/>
    <property type="evidence" value="ECO:0007669"/>
    <property type="project" value="UniProtKB-KW"/>
</dbReference>
<feature type="compositionally biased region" description="Polar residues" evidence="9">
    <location>
        <begin position="751"/>
        <end position="775"/>
    </location>
</feature>
<dbReference type="Proteomes" id="UP000186922">
    <property type="component" value="Unassembled WGS sequence"/>
</dbReference>
<comment type="catalytic activity">
    <reaction evidence="7">
        <text>L-threonyl-[protein] + ATP = O-phospho-L-threonyl-[protein] + ADP + H(+)</text>
        <dbReference type="Rhea" id="RHEA:46608"/>
        <dbReference type="Rhea" id="RHEA-COMP:11060"/>
        <dbReference type="Rhea" id="RHEA-COMP:11605"/>
        <dbReference type="ChEBI" id="CHEBI:15378"/>
        <dbReference type="ChEBI" id="CHEBI:30013"/>
        <dbReference type="ChEBI" id="CHEBI:30616"/>
        <dbReference type="ChEBI" id="CHEBI:61977"/>
        <dbReference type="ChEBI" id="CHEBI:456216"/>
        <dbReference type="EC" id="2.7.11.1"/>
    </reaction>
</comment>
<comment type="catalytic activity">
    <reaction evidence="8">
        <text>L-seryl-[protein] + ATP = O-phospho-L-seryl-[protein] + ADP + H(+)</text>
        <dbReference type="Rhea" id="RHEA:17989"/>
        <dbReference type="Rhea" id="RHEA-COMP:9863"/>
        <dbReference type="Rhea" id="RHEA-COMP:11604"/>
        <dbReference type="ChEBI" id="CHEBI:15378"/>
        <dbReference type="ChEBI" id="CHEBI:29999"/>
        <dbReference type="ChEBI" id="CHEBI:30616"/>
        <dbReference type="ChEBI" id="CHEBI:83421"/>
        <dbReference type="ChEBI" id="CHEBI:456216"/>
        <dbReference type="EC" id="2.7.11.1"/>
    </reaction>
</comment>
<evidence type="ECO:0000259" key="10">
    <source>
        <dbReference type="PROSITE" id="PS50011"/>
    </source>
</evidence>
<comment type="caution">
    <text evidence="11">The sequence shown here is derived from an EMBL/GenBank/DDBJ whole genome shotgun (WGS) entry which is preliminary data.</text>
</comment>
<evidence type="ECO:0000256" key="3">
    <source>
        <dbReference type="ARBA" id="ARBA00022679"/>
    </source>
</evidence>
<feature type="region of interest" description="Disordered" evidence="9">
    <location>
        <begin position="450"/>
        <end position="510"/>
    </location>
</feature>
<feature type="region of interest" description="Disordered" evidence="9">
    <location>
        <begin position="540"/>
        <end position="662"/>
    </location>
</feature>
<feature type="region of interest" description="Disordered" evidence="9">
    <location>
        <begin position="746"/>
        <end position="788"/>
    </location>
</feature>
<keyword evidence="3" id="KW-0808">Transferase</keyword>
<dbReference type="GO" id="GO:0005737">
    <property type="term" value="C:cytoplasm"/>
    <property type="evidence" value="ECO:0007669"/>
    <property type="project" value="TreeGrafter"/>
</dbReference>
<dbReference type="GO" id="GO:0045747">
    <property type="term" value="P:positive regulation of Notch signaling pathway"/>
    <property type="evidence" value="ECO:0007669"/>
    <property type="project" value="TreeGrafter"/>
</dbReference>
<accession>A0A1D1UDM3</accession>
<dbReference type="SUPFAM" id="SSF56112">
    <property type="entry name" value="Protein kinase-like (PK-like)"/>
    <property type="match status" value="1"/>
</dbReference>
<dbReference type="InterPro" id="IPR011009">
    <property type="entry name" value="Kinase-like_dom_sf"/>
</dbReference>
<evidence type="ECO:0000256" key="4">
    <source>
        <dbReference type="ARBA" id="ARBA00022741"/>
    </source>
</evidence>
<evidence type="ECO:0000256" key="9">
    <source>
        <dbReference type="SAM" id="MobiDB-lite"/>
    </source>
</evidence>
<evidence type="ECO:0000256" key="7">
    <source>
        <dbReference type="ARBA" id="ARBA00047899"/>
    </source>
</evidence>
<dbReference type="EC" id="2.7.11.1" evidence="1"/>
<sequence>MPKKQCIGKVFVVGSYHVTVEDVIAEGGFALVFLTRDNAGKRYALKRMFVNKEQDLLMCQQEIRILESFAKEPDSPIVRYYASVIKDVDEEVKEILILLEYYKYSVLQLMNEKFQAKKNLSEEELLNIFCDVCHAVSKLHTHRPPWIHRDLKVENMLLDKNGRCVLCDFGSCTSVVLDPSRHPVADIEEDLKKYTTIAYRSPEMVNLYGFNKPITTKADIWALGVLLYKMCYFHLPFNESSLAIQNCNIHFPSHPAYSKHLQGLTRYCLQIDADERPDIYQVTQVACLLAGRECLVANISKSAVPSSEYLLKLCDTPIVPLTLHTDTLPAAVPSTRPPPHGPTSQHEISSVTSIAPRERPKPSSSSTNASLILLPPPLKPQAAVSVTGVSSAGPNVLPSEHAVERPSAAKLTGDRSQLYLHDAARDVVGAGRVNGTSSTTDAFNPLAASRRPVKLGHRRNISDTSAVLPTVRAISPTPTQNNSSERSRSADNSPTRSPHPGGSIDKKFANWNPFDDAEAWNVAPPPAPTLVQSITSSLTKVSSDVSGIASKLVPSSPTESRDSKSKLKEEKSATKKKKKFQYQKFDNDSEDELNTHSSNKSKSHDDDDNDSIGSASDLKYEEDTSDDDGTRRTRKISAHNTNSVNTVKHPTTKTDDEEDHMGYNDVQYGTLEETVSALRNVDPTSTSILQSEVSSKPLLGDGLNGMDKSDDDELSSASTVVVPQRRLTFDTAGLLSVFDQIPFRQPKKSKTSTSLKGDVSPTVSATNQNQTTPFPKTNPFAERSFTSPPHEERNLLRDFEASPVGPACFEPMPVKRSSHPPLPPPKPASLRKEGREALITLSSDVDRNAENRFGLSTPIKPFGATAGSVSSTFQSSIYTEHKQFEKSLLYDDLTDVSVTNELLSRKSPGVIPNKAGRFPVKKGISNVSFEDV</sequence>
<protein>
    <recommendedName>
        <fullName evidence="1">non-specific serine/threonine protein kinase</fullName>
        <ecNumber evidence="1">2.7.11.1</ecNumber>
    </recommendedName>
</protein>
<feature type="compositionally biased region" description="Polar residues" evidence="9">
    <location>
        <begin position="476"/>
        <end position="496"/>
    </location>
</feature>
<proteinExistence type="predicted"/>
<feature type="compositionally biased region" description="Polar residues" evidence="9">
    <location>
        <begin position="638"/>
        <end position="649"/>
    </location>
</feature>
<keyword evidence="2" id="KW-0723">Serine/threonine-protein kinase</keyword>
<evidence type="ECO:0000256" key="6">
    <source>
        <dbReference type="ARBA" id="ARBA00022840"/>
    </source>
</evidence>
<dbReference type="Pfam" id="PF00069">
    <property type="entry name" value="Pkinase"/>
    <property type="match status" value="1"/>
</dbReference>
<keyword evidence="4" id="KW-0547">Nucleotide-binding</keyword>
<evidence type="ECO:0000256" key="5">
    <source>
        <dbReference type="ARBA" id="ARBA00022777"/>
    </source>
</evidence>
<keyword evidence="12" id="KW-1185">Reference proteome</keyword>
<dbReference type="PROSITE" id="PS50011">
    <property type="entry name" value="PROTEIN_KINASE_DOM"/>
    <property type="match status" value="1"/>
</dbReference>
<keyword evidence="5" id="KW-0418">Kinase</keyword>
<keyword evidence="6" id="KW-0067">ATP-binding</keyword>
<evidence type="ECO:0000313" key="12">
    <source>
        <dbReference type="Proteomes" id="UP000186922"/>
    </source>
</evidence>
<evidence type="ECO:0000256" key="2">
    <source>
        <dbReference type="ARBA" id="ARBA00022527"/>
    </source>
</evidence>
<feature type="compositionally biased region" description="Polar residues" evidence="9">
    <location>
        <begin position="342"/>
        <end position="353"/>
    </location>
</feature>